<feature type="transmembrane region" description="Helical" evidence="1">
    <location>
        <begin position="124"/>
        <end position="148"/>
    </location>
</feature>
<dbReference type="EMBL" id="BAABGA010000120">
    <property type="protein sequence ID" value="GAA4470993.1"/>
    <property type="molecule type" value="Genomic_DNA"/>
</dbReference>
<feature type="transmembrane region" description="Helical" evidence="1">
    <location>
        <begin position="610"/>
        <end position="632"/>
    </location>
</feature>
<evidence type="ECO:0000313" key="3">
    <source>
        <dbReference type="Proteomes" id="UP001500840"/>
    </source>
</evidence>
<evidence type="ECO:0008006" key="4">
    <source>
        <dbReference type="Google" id="ProtNLM"/>
    </source>
</evidence>
<keyword evidence="3" id="KW-1185">Reference proteome</keyword>
<reference evidence="3" key="1">
    <citation type="journal article" date="2019" name="Int. J. Syst. Evol. Microbiol.">
        <title>The Global Catalogue of Microorganisms (GCM) 10K type strain sequencing project: providing services to taxonomists for standard genome sequencing and annotation.</title>
        <authorList>
            <consortium name="The Broad Institute Genomics Platform"/>
            <consortium name="The Broad Institute Genome Sequencing Center for Infectious Disease"/>
            <person name="Wu L."/>
            <person name="Ma J."/>
        </authorList>
    </citation>
    <scope>NUCLEOTIDE SEQUENCE [LARGE SCALE GENOMIC DNA]</scope>
    <source>
        <strain evidence="3">JCM 17759</strain>
    </source>
</reference>
<dbReference type="RefSeq" id="WP_345327845.1">
    <property type="nucleotide sequence ID" value="NZ_BAABGA010000120.1"/>
</dbReference>
<protein>
    <recommendedName>
        <fullName evidence="4">ABC-2 family transporter protein</fullName>
    </recommendedName>
</protein>
<evidence type="ECO:0000313" key="2">
    <source>
        <dbReference type="EMBL" id="GAA4470993.1"/>
    </source>
</evidence>
<organism evidence="2 3">
    <name type="scientific">Novipirellula rosea</name>
    <dbReference type="NCBI Taxonomy" id="1031540"/>
    <lineage>
        <taxon>Bacteria</taxon>
        <taxon>Pseudomonadati</taxon>
        <taxon>Planctomycetota</taxon>
        <taxon>Planctomycetia</taxon>
        <taxon>Pirellulales</taxon>
        <taxon>Pirellulaceae</taxon>
        <taxon>Novipirellula</taxon>
    </lineage>
</organism>
<keyword evidence="1" id="KW-0812">Transmembrane</keyword>
<sequence>MMFWKEWREAVRFLPIAMIAVAVLLWINLPIGDVLLTPLARQISSAMMVVSALYAIAIGLMQTLPEQRSEVRGLLFSQPISRTRIYFAKTFAAIAVHSLAMAIPMLIAWGWLASVAPETRPATPISLAAGVFIWIAGFSFYPATIWMVSRRARWVGSRPLPLLTAALAVGLAFAACFAGTWTTFGYWMLPVGVILAALLTIAHHAYVALSDQSPRLASDGPGSRISAIGLTLSVLLAWTIISFVFFSFSRDFAYQLPGDVRQTRVDSSGDLYQTVEEYRWDPEKQRNDYVVVQARAAVEAPLESPYVRPTEADQISAGIGLTWIEETQIASDPDSNSHLLFQPISDQQYNQLNYGYTWIYHGDGYFLLYSSDQSNRSTSKLAGSFDRGGIRSGAQPFDASDPSLWGNSAIPYVDVLVDHNGIYQIQDAPLDANPLLLQNIDAVCSFGDLAGHGPTAVVTSGNEMSLFHIHSTNADVAQWLKSPQRNEYFHVTRLGIPKLELEKFQTIQLPSIWFEVPGNPVGQIVDFGDDGFLLVKSNWFYRAVTIRIGPDGKVGEIKQYMLGNFPADSPTIAMAQGCLPPLVQLALAAESMFRTKANGGTYTSHVTKRYVGWLIVATVLHILVAIGLTLAACRRRSLCRRDQLRWLAIAPLLGVAVPLAVLSLHSRVATAVCDQCGKRKRVDDATCPHCHADWSAPPRSGIEIFARSK</sequence>
<comment type="caution">
    <text evidence="2">The sequence shown here is derived from an EMBL/GenBank/DDBJ whole genome shotgun (WGS) entry which is preliminary data.</text>
</comment>
<keyword evidence="1" id="KW-1133">Transmembrane helix</keyword>
<feature type="transmembrane region" description="Helical" evidence="1">
    <location>
        <begin position="12"/>
        <end position="31"/>
    </location>
</feature>
<feature type="transmembrane region" description="Helical" evidence="1">
    <location>
        <begin position="160"/>
        <end position="181"/>
    </location>
</feature>
<proteinExistence type="predicted"/>
<feature type="transmembrane region" description="Helical" evidence="1">
    <location>
        <begin position="187"/>
        <end position="206"/>
    </location>
</feature>
<dbReference type="Proteomes" id="UP001500840">
    <property type="component" value="Unassembled WGS sequence"/>
</dbReference>
<evidence type="ECO:0000256" key="1">
    <source>
        <dbReference type="SAM" id="Phobius"/>
    </source>
</evidence>
<feature type="transmembrane region" description="Helical" evidence="1">
    <location>
        <begin position="43"/>
        <end position="64"/>
    </location>
</feature>
<keyword evidence="1" id="KW-0472">Membrane</keyword>
<feature type="transmembrane region" description="Helical" evidence="1">
    <location>
        <begin position="644"/>
        <end position="664"/>
    </location>
</feature>
<feature type="transmembrane region" description="Helical" evidence="1">
    <location>
        <begin position="227"/>
        <end position="248"/>
    </location>
</feature>
<name>A0ABP8NSH5_9BACT</name>
<gene>
    <name evidence="2" type="ORF">GCM10023156_64890</name>
</gene>
<feature type="transmembrane region" description="Helical" evidence="1">
    <location>
        <begin position="85"/>
        <end position="112"/>
    </location>
</feature>
<accession>A0ABP8NSH5</accession>